<evidence type="ECO:0000313" key="1">
    <source>
        <dbReference type="EMBL" id="PPV15536.1"/>
    </source>
</evidence>
<reference evidence="1 2" key="1">
    <citation type="submission" date="2016-01" db="EMBL/GenBank/DDBJ databases">
        <title>Characterization of the Clostridium difficile lineages that are prevalent in Hong Kong and China.</title>
        <authorList>
            <person name="Kwok J.S.-L."/>
            <person name="Lam W.-Y."/>
            <person name="Ip M."/>
            <person name="Chan T.-F."/>
            <person name="Hawkey P.M."/>
            <person name="Tsui S.K.-W."/>
        </authorList>
    </citation>
    <scope>NUCLEOTIDE SEQUENCE [LARGE SCALE GENOMIC DNA]</scope>
    <source>
        <strain evidence="1 2">300064</strain>
    </source>
</reference>
<sequence>MYLISLYFDEKIEKTIKQLINKVANKSGNKYMIEGRVPPHITISAFETEEESKVIDIIDKVMEEIKRGTLNWVSIGVFKKQVIFLMPVLNEYLHNLSFLINESLLSVSDITFNKFYMPMQWVPHTTIGKKLSEEEMIIAFKTLQNNFKMFSGQVTKIGLAKTNPYEEIKVWIF</sequence>
<dbReference type="Pfam" id="PF13563">
    <property type="entry name" value="2_5_RNA_ligase2"/>
    <property type="match status" value="1"/>
</dbReference>
<dbReference type="AlphaFoldDB" id="A0A2S7FC22"/>
<dbReference type="Proteomes" id="UP000238081">
    <property type="component" value="Unassembled WGS sequence"/>
</dbReference>
<dbReference type="PANTHER" id="PTHR36039:SF2">
    <property type="entry name" value="RNA LIGASE_CYCLIC NUCLEOTIDE PHOSPHODIESTERASE FAMILY PROTEIN"/>
    <property type="match status" value="1"/>
</dbReference>
<proteinExistence type="predicted"/>
<dbReference type="EMBL" id="LRDH01000098">
    <property type="protein sequence ID" value="PPV15536.1"/>
    <property type="molecule type" value="Genomic_DNA"/>
</dbReference>
<comment type="caution">
    <text evidence="1">The sequence shown here is derived from an EMBL/GenBank/DDBJ whole genome shotgun (WGS) entry which is preliminary data.</text>
</comment>
<dbReference type="SUPFAM" id="SSF55144">
    <property type="entry name" value="LigT-like"/>
    <property type="match status" value="1"/>
</dbReference>
<accession>A0A2S7FC22</accession>
<organism evidence="1 2">
    <name type="scientific">Clostridium butyricum</name>
    <dbReference type="NCBI Taxonomy" id="1492"/>
    <lineage>
        <taxon>Bacteria</taxon>
        <taxon>Bacillati</taxon>
        <taxon>Bacillota</taxon>
        <taxon>Clostridia</taxon>
        <taxon>Eubacteriales</taxon>
        <taxon>Clostridiaceae</taxon>
        <taxon>Clostridium</taxon>
    </lineage>
</organism>
<protein>
    <recommendedName>
        <fullName evidence="3">2'-5' RNA ligase family protein</fullName>
    </recommendedName>
</protein>
<dbReference type="PANTHER" id="PTHR36039">
    <property type="match status" value="1"/>
</dbReference>
<gene>
    <name evidence="1" type="ORF">AWN73_11465</name>
</gene>
<evidence type="ECO:0008006" key="3">
    <source>
        <dbReference type="Google" id="ProtNLM"/>
    </source>
</evidence>
<evidence type="ECO:0000313" key="2">
    <source>
        <dbReference type="Proteomes" id="UP000238081"/>
    </source>
</evidence>
<dbReference type="Gene3D" id="3.90.1140.10">
    <property type="entry name" value="Cyclic phosphodiesterase"/>
    <property type="match status" value="1"/>
</dbReference>
<name>A0A2S7FC22_CLOBU</name>
<dbReference type="InterPro" id="IPR009097">
    <property type="entry name" value="Cyclic_Pdiesterase"/>
</dbReference>
<dbReference type="RefSeq" id="WP_043664107.1">
    <property type="nucleotide sequence ID" value="NZ_JSEG01000010.1"/>
</dbReference>